<name>A0A9Q1LU59_9SOLA</name>
<evidence type="ECO:0000256" key="1">
    <source>
        <dbReference type="SAM" id="MobiDB-lite"/>
    </source>
</evidence>
<dbReference type="OrthoDB" id="1328285at2759"/>
<dbReference type="Proteomes" id="UP001152561">
    <property type="component" value="Unassembled WGS sequence"/>
</dbReference>
<evidence type="ECO:0000313" key="3">
    <source>
        <dbReference type="Proteomes" id="UP001152561"/>
    </source>
</evidence>
<feature type="region of interest" description="Disordered" evidence="1">
    <location>
        <begin position="96"/>
        <end position="150"/>
    </location>
</feature>
<feature type="compositionally biased region" description="Basic and acidic residues" evidence="1">
    <location>
        <begin position="102"/>
        <end position="114"/>
    </location>
</feature>
<accession>A0A9Q1LU59</accession>
<keyword evidence="3" id="KW-1185">Reference proteome</keyword>
<comment type="caution">
    <text evidence="2">The sequence shown here is derived from an EMBL/GenBank/DDBJ whole genome shotgun (WGS) entry which is preliminary data.</text>
</comment>
<dbReference type="EMBL" id="JAJAGQ010000015">
    <property type="protein sequence ID" value="KAJ8541958.1"/>
    <property type="molecule type" value="Genomic_DNA"/>
</dbReference>
<feature type="region of interest" description="Disordered" evidence="1">
    <location>
        <begin position="21"/>
        <end position="55"/>
    </location>
</feature>
<organism evidence="2 3">
    <name type="scientific">Anisodus acutangulus</name>
    <dbReference type="NCBI Taxonomy" id="402998"/>
    <lineage>
        <taxon>Eukaryota</taxon>
        <taxon>Viridiplantae</taxon>
        <taxon>Streptophyta</taxon>
        <taxon>Embryophyta</taxon>
        <taxon>Tracheophyta</taxon>
        <taxon>Spermatophyta</taxon>
        <taxon>Magnoliopsida</taxon>
        <taxon>eudicotyledons</taxon>
        <taxon>Gunneridae</taxon>
        <taxon>Pentapetalae</taxon>
        <taxon>asterids</taxon>
        <taxon>lamiids</taxon>
        <taxon>Solanales</taxon>
        <taxon>Solanaceae</taxon>
        <taxon>Solanoideae</taxon>
        <taxon>Hyoscyameae</taxon>
        <taxon>Anisodus</taxon>
    </lineage>
</organism>
<feature type="compositionally biased region" description="Basic and acidic residues" evidence="1">
    <location>
        <begin position="21"/>
        <end position="39"/>
    </location>
</feature>
<protein>
    <submittedName>
        <fullName evidence="2">Uncharacterized protein</fullName>
    </submittedName>
</protein>
<dbReference type="AlphaFoldDB" id="A0A9Q1LU59"/>
<reference evidence="3" key="1">
    <citation type="journal article" date="2023" name="Proc. Natl. Acad. Sci. U.S.A.">
        <title>Genomic and structural basis for evolution of tropane alkaloid biosynthesis.</title>
        <authorList>
            <person name="Wanga Y.-J."/>
            <person name="Taina T."/>
            <person name="Yua J.-Y."/>
            <person name="Lia J."/>
            <person name="Xua B."/>
            <person name="Chenc J."/>
            <person name="D'Auriad J.C."/>
            <person name="Huanga J.-P."/>
            <person name="Huanga S.-X."/>
        </authorList>
    </citation>
    <scope>NUCLEOTIDE SEQUENCE [LARGE SCALE GENOMIC DNA]</scope>
    <source>
        <strain evidence="3">cv. KIB-2019</strain>
    </source>
</reference>
<sequence>MYASKDPSRFGKELKELFDEEVTHSEDFDDNSITKDDGGHVGIGTSRDRAKPSGDPLVQLEQEKLKQCVEKMEESLKVLFTYVERGGGGFRSIEKTKKKQRTLKEKVGEVEKATDVPVPTAPVEKATNVPAQVNDKVVSETSQDDVEFDT</sequence>
<gene>
    <name evidence="2" type="ORF">K7X08_016824</name>
</gene>
<proteinExistence type="predicted"/>
<evidence type="ECO:0000313" key="2">
    <source>
        <dbReference type="EMBL" id="KAJ8541958.1"/>
    </source>
</evidence>